<organism evidence="1">
    <name type="scientific">Amblyomma variegatum</name>
    <name type="common">Tropical bont tick</name>
    <dbReference type="NCBI Taxonomy" id="34610"/>
    <lineage>
        <taxon>Eukaryota</taxon>
        <taxon>Metazoa</taxon>
        <taxon>Ecdysozoa</taxon>
        <taxon>Arthropoda</taxon>
        <taxon>Chelicerata</taxon>
        <taxon>Arachnida</taxon>
        <taxon>Acari</taxon>
        <taxon>Parasitiformes</taxon>
        <taxon>Ixodida</taxon>
        <taxon>Ixodoidea</taxon>
        <taxon>Ixodidae</taxon>
        <taxon>Amblyomminae</taxon>
        <taxon>Amblyomma</taxon>
    </lineage>
</organism>
<evidence type="ECO:0000313" key="1">
    <source>
        <dbReference type="EMBL" id="DAA34738.1"/>
    </source>
</evidence>
<sequence>MELRRHSTGELCALPAAAAVCRCAHSVGIRQTAAKAAAGVSAKHHGVSACSFPSPALCWAICGAPESLEGCRVPAVHMGVAPDTRGTKKKCPCLGCLETTNGGESGSEARDSMARN</sequence>
<dbReference type="EMBL" id="BK007791">
    <property type="protein sequence ID" value="DAA34738.1"/>
    <property type="molecule type" value="mRNA"/>
</dbReference>
<dbReference type="AlphaFoldDB" id="F0JA90"/>
<protein>
    <submittedName>
        <fullName evidence="1">Hypothetical secreted protein 859</fullName>
    </submittedName>
</protein>
<name>F0JA90_AMBVA</name>
<proteinExistence type="evidence at transcript level"/>
<reference evidence="1" key="1">
    <citation type="journal article" date="2011" name="BMC Genomics">
        <title>A further insight into the sialome of the tropical bont tick, Amblyomma variegatum.</title>
        <authorList>
            <person name="Ribeiro J.M."/>
            <person name="Anderson J.M."/>
            <person name="Manoukis N.C."/>
            <person name="Meng Z."/>
            <person name="Francishetti I.M."/>
        </authorList>
    </citation>
    <scope>NUCLEOTIDE SEQUENCE</scope>
    <source>
        <strain evidence="1">Amb_var-859</strain>
        <tissue evidence="1">Salivary gland</tissue>
    </source>
</reference>
<accession>F0JA90</accession>